<gene>
    <name evidence="2" type="ORF">FGD71_003325</name>
</gene>
<evidence type="ECO:0000256" key="1">
    <source>
        <dbReference type="SAM" id="Phobius"/>
    </source>
</evidence>
<keyword evidence="1" id="KW-1133">Transmembrane helix</keyword>
<keyword evidence="1" id="KW-0812">Transmembrane</keyword>
<keyword evidence="3" id="KW-1185">Reference proteome</keyword>
<evidence type="ECO:0000313" key="2">
    <source>
        <dbReference type="EMBL" id="TPQ23620.1"/>
    </source>
</evidence>
<protein>
    <submittedName>
        <fullName evidence="2">Uncharacterized protein</fullName>
    </submittedName>
</protein>
<proteinExistence type="predicted"/>
<reference evidence="2 3" key="1">
    <citation type="submission" date="2019-06" db="EMBL/GenBank/DDBJ databases">
        <title>Streptomyces sporangiiformans sp. nov., a novel actinomycete isolated from soil in Mount Song.</title>
        <authorList>
            <person name="Han L."/>
        </authorList>
    </citation>
    <scope>NUCLEOTIDE SEQUENCE [LARGE SCALE GENOMIC DNA]</scope>
    <source>
        <strain evidence="2 3">NEAU-SSA 1</strain>
    </source>
</reference>
<dbReference type="Proteomes" id="UP000317378">
    <property type="component" value="Unassembled WGS sequence"/>
</dbReference>
<comment type="caution">
    <text evidence="2">The sequence shown here is derived from an EMBL/GenBank/DDBJ whole genome shotgun (WGS) entry which is preliminary data.</text>
</comment>
<feature type="transmembrane region" description="Helical" evidence="1">
    <location>
        <begin position="12"/>
        <end position="34"/>
    </location>
</feature>
<sequence length="130" mass="13509">MSSRTPQSGPRVAWSAALWPALGVLLATLAMCLATGAYEHGERAAAPVAGVSVPASSAEERLVSPGDDHDKCCGRPIRETRAVLPVGTQPLPAVLPRAPFVPPSGTTAHLLDLPSPRGAPDLHVLQVQRI</sequence>
<evidence type="ECO:0000313" key="3">
    <source>
        <dbReference type="Proteomes" id="UP000317378"/>
    </source>
</evidence>
<dbReference type="EMBL" id="VCHX02000044">
    <property type="protein sequence ID" value="TPQ23620.1"/>
    <property type="molecule type" value="Genomic_DNA"/>
</dbReference>
<dbReference type="RefSeq" id="WP_140935813.1">
    <property type="nucleotide sequence ID" value="NZ_QXMJ01000044.1"/>
</dbReference>
<name>A0A505DQY1_9ACTN</name>
<accession>A0A505DQY1</accession>
<keyword evidence="1" id="KW-0472">Membrane</keyword>
<dbReference type="AlphaFoldDB" id="A0A505DQY1"/>
<organism evidence="2 3">
    <name type="scientific">Streptomyces sporangiiformans</name>
    <dbReference type="NCBI Taxonomy" id="2315329"/>
    <lineage>
        <taxon>Bacteria</taxon>
        <taxon>Bacillati</taxon>
        <taxon>Actinomycetota</taxon>
        <taxon>Actinomycetes</taxon>
        <taxon>Kitasatosporales</taxon>
        <taxon>Streptomycetaceae</taxon>
        <taxon>Streptomyces</taxon>
    </lineage>
</organism>